<sequence length="271" mass="30099">MSTGMIEHKTLADDPSQTYYLYVPDGGGIGAKLFVSVHGISRNAEEHAALFAPFAEQYGVVMVVPLFDSSRFPDYNCLGREGQGQRSDYALERIVADAGRLTGANTDAIYLFGYSAGGQFAHRFVMAWPERIKRCVIGAAGWYTFPDPVLAYPQGIGAFPDLPGVHPVPERFLQVPTCIVVGELDTERTASLNQEPEIDAQQGLNRIERGERWARAMRTAAEARGIANEYRFATLPGSTHNFAKCMKLGRMGERVFEYLFEADRRCRITCE</sequence>
<reference evidence="1 2" key="1">
    <citation type="submission" date="2021-06" db="EMBL/GenBank/DDBJ databases">
        <authorList>
            <person name="Criscuolo A."/>
        </authorList>
    </citation>
    <scope>NUCLEOTIDE SEQUENCE [LARGE SCALE GENOMIC DNA]</scope>
    <source>
        <strain evidence="2">CIP 111802</strain>
    </source>
</reference>
<keyword evidence="2" id="KW-1185">Reference proteome</keyword>
<dbReference type="Proteomes" id="UP000730618">
    <property type="component" value="Unassembled WGS sequence"/>
</dbReference>
<evidence type="ECO:0000313" key="1">
    <source>
        <dbReference type="EMBL" id="CAG7630660.1"/>
    </source>
</evidence>
<accession>A0ABM8VEE4</accession>
<protein>
    <recommendedName>
        <fullName evidence="3">Alpha/beta hydrolase</fullName>
    </recommendedName>
</protein>
<gene>
    <name evidence="1" type="ORF">PAECIP111802_01661</name>
</gene>
<name>A0ABM8VEE4_9BACL</name>
<dbReference type="EMBL" id="CAJVCE010000004">
    <property type="protein sequence ID" value="CAG7630660.1"/>
    <property type="molecule type" value="Genomic_DNA"/>
</dbReference>
<proteinExistence type="predicted"/>
<dbReference type="RefSeq" id="WP_218098020.1">
    <property type="nucleotide sequence ID" value="NZ_CAJVCE010000004.1"/>
</dbReference>
<organism evidence="1 2">
    <name type="scientific">Paenibacillus allorhizosphaerae</name>
    <dbReference type="NCBI Taxonomy" id="2849866"/>
    <lineage>
        <taxon>Bacteria</taxon>
        <taxon>Bacillati</taxon>
        <taxon>Bacillota</taxon>
        <taxon>Bacilli</taxon>
        <taxon>Bacillales</taxon>
        <taxon>Paenibacillaceae</taxon>
        <taxon>Paenibacillus</taxon>
    </lineage>
</organism>
<evidence type="ECO:0008006" key="3">
    <source>
        <dbReference type="Google" id="ProtNLM"/>
    </source>
</evidence>
<evidence type="ECO:0000313" key="2">
    <source>
        <dbReference type="Proteomes" id="UP000730618"/>
    </source>
</evidence>
<comment type="caution">
    <text evidence="1">The sequence shown here is derived from an EMBL/GenBank/DDBJ whole genome shotgun (WGS) entry which is preliminary data.</text>
</comment>